<accession>A0ABQ7Q5L8</accession>
<organism evidence="2 3">
    <name type="scientific">Plutella xylostella</name>
    <name type="common">Diamondback moth</name>
    <name type="synonym">Plutella maculipennis</name>
    <dbReference type="NCBI Taxonomy" id="51655"/>
    <lineage>
        <taxon>Eukaryota</taxon>
        <taxon>Metazoa</taxon>
        <taxon>Ecdysozoa</taxon>
        <taxon>Arthropoda</taxon>
        <taxon>Hexapoda</taxon>
        <taxon>Insecta</taxon>
        <taxon>Pterygota</taxon>
        <taxon>Neoptera</taxon>
        <taxon>Endopterygota</taxon>
        <taxon>Lepidoptera</taxon>
        <taxon>Glossata</taxon>
        <taxon>Ditrysia</taxon>
        <taxon>Yponomeutoidea</taxon>
        <taxon>Plutellidae</taxon>
        <taxon>Plutella</taxon>
    </lineage>
</organism>
<comment type="caution">
    <text evidence="2">The sequence shown here is derived from an EMBL/GenBank/DDBJ whole genome shotgun (WGS) entry which is preliminary data.</text>
</comment>
<dbReference type="EMBL" id="JAHIBW010000021">
    <property type="protein sequence ID" value="KAG7300537.1"/>
    <property type="molecule type" value="Genomic_DNA"/>
</dbReference>
<evidence type="ECO:0000313" key="3">
    <source>
        <dbReference type="Proteomes" id="UP000823941"/>
    </source>
</evidence>
<name>A0ABQ7Q5L8_PLUXY</name>
<proteinExistence type="predicted"/>
<reference evidence="2 3" key="1">
    <citation type="submission" date="2021-06" db="EMBL/GenBank/DDBJ databases">
        <title>A haploid diamondback moth (Plutella xylostella L.) genome assembly resolves 31 chromosomes and identifies a diamide resistance mutation.</title>
        <authorList>
            <person name="Ward C.M."/>
            <person name="Perry K.D."/>
            <person name="Baker G."/>
            <person name="Powis K."/>
            <person name="Heckel D.G."/>
            <person name="Baxter S.W."/>
        </authorList>
    </citation>
    <scope>NUCLEOTIDE SEQUENCE [LARGE SCALE GENOMIC DNA]</scope>
    <source>
        <strain evidence="2 3">LV</strain>
        <tissue evidence="2">Single pupa</tissue>
    </source>
</reference>
<sequence length="111" mass="12167">MNIHTNNRPHDRNLPVPHTSISRSHHPAAPQSQQTIFSPGPGRTMVDHGGPWCTRADGSAPEDAQIKARPPRRFVPAASISDCLLTRRLVGKIKAIINLPNITVRISGSWL</sequence>
<evidence type="ECO:0000313" key="2">
    <source>
        <dbReference type="EMBL" id="KAG7300537.1"/>
    </source>
</evidence>
<keyword evidence="3" id="KW-1185">Reference proteome</keyword>
<protein>
    <submittedName>
        <fullName evidence="2">Uncharacterized protein</fullName>
    </submittedName>
</protein>
<dbReference type="Proteomes" id="UP000823941">
    <property type="component" value="Chromosome 21"/>
</dbReference>
<evidence type="ECO:0000256" key="1">
    <source>
        <dbReference type="SAM" id="MobiDB-lite"/>
    </source>
</evidence>
<feature type="region of interest" description="Disordered" evidence="1">
    <location>
        <begin position="1"/>
        <end position="68"/>
    </location>
</feature>
<gene>
    <name evidence="2" type="ORF">JYU34_016176</name>
</gene>